<dbReference type="EMBL" id="NTFS01000001">
    <property type="protein sequence ID" value="PAX60766.1"/>
    <property type="molecule type" value="Genomic_DNA"/>
</dbReference>
<gene>
    <name evidence="1" type="ORF">CK510_00205</name>
</gene>
<keyword evidence="2" id="KW-1185">Reference proteome</keyword>
<proteinExistence type="predicted"/>
<organism evidence="1 2">
    <name type="scientific">Brunnivagina elsteri CCALA 953</name>
    <dbReference type="NCBI Taxonomy" id="987040"/>
    <lineage>
        <taxon>Bacteria</taxon>
        <taxon>Bacillati</taxon>
        <taxon>Cyanobacteriota</taxon>
        <taxon>Cyanophyceae</taxon>
        <taxon>Nostocales</taxon>
        <taxon>Calotrichaceae</taxon>
        <taxon>Brunnivagina</taxon>
    </lineage>
</organism>
<protein>
    <submittedName>
        <fullName evidence="1">Uncharacterized protein</fullName>
    </submittedName>
</protein>
<name>A0A2A2TQE9_9CYAN</name>
<reference evidence="1 2" key="1">
    <citation type="submission" date="2017-08" db="EMBL/GenBank/DDBJ databases">
        <title>Draft genome sequence of filamentous cyanobacterium Calothrix elsteri CCALA 953.</title>
        <authorList>
            <person name="Gagunashvili A.N."/>
            <person name="Elster J."/>
            <person name="Andresson O.S."/>
        </authorList>
    </citation>
    <scope>NUCLEOTIDE SEQUENCE [LARGE SCALE GENOMIC DNA]</scope>
    <source>
        <strain evidence="1 2">CCALA 953</strain>
    </source>
</reference>
<dbReference type="AlphaFoldDB" id="A0A2A2TQE9"/>
<comment type="caution">
    <text evidence="1">The sequence shown here is derived from an EMBL/GenBank/DDBJ whole genome shotgun (WGS) entry which is preliminary data.</text>
</comment>
<dbReference type="Proteomes" id="UP000218238">
    <property type="component" value="Unassembled WGS sequence"/>
</dbReference>
<evidence type="ECO:0000313" key="2">
    <source>
        <dbReference type="Proteomes" id="UP000218238"/>
    </source>
</evidence>
<accession>A0A2A2TQE9</accession>
<sequence>MNGQNLVVIFDWFIASSYGKHKHKPITTKQKPLIINQHYIKVFINGIDVSVFIVPFYPLLITHYHLILEG</sequence>
<evidence type="ECO:0000313" key="1">
    <source>
        <dbReference type="EMBL" id="PAX60766.1"/>
    </source>
</evidence>